<evidence type="ECO:0000313" key="2">
    <source>
        <dbReference type="Proteomes" id="UP000781710"/>
    </source>
</evidence>
<dbReference type="Pfam" id="PF13211">
    <property type="entry name" value="DUF4019"/>
    <property type="match status" value="1"/>
</dbReference>
<name>A0ABQ6ZEN7_9GAMM</name>
<organism evidence="1 2">
    <name type="scientific">Pseudoxanthomonas japonensis</name>
    <dbReference type="NCBI Taxonomy" id="69284"/>
    <lineage>
        <taxon>Bacteria</taxon>
        <taxon>Pseudomonadati</taxon>
        <taxon>Pseudomonadota</taxon>
        <taxon>Gammaproteobacteria</taxon>
        <taxon>Lysobacterales</taxon>
        <taxon>Lysobacteraceae</taxon>
        <taxon>Pseudoxanthomonas</taxon>
    </lineage>
</organism>
<keyword evidence="2" id="KW-1185">Reference proteome</keyword>
<accession>A0ABQ6ZEN7</accession>
<comment type="caution">
    <text evidence="1">The sequence shown here is derived from an EMBL/GenBank/DDBJ whole genome shotgun (WGS) entry which is preliminary data.</text>
</comment>
<dbReference type="RefSeq" id="WP_213600602.1">
    <property type="nucleotide sequence ID" value="NZ_BOUK01000001.1"/>
</dbReference>
<dbReference type="InterPro" id="IPR025091">
    <property type="entry name" value="DUF4019"/>
</dbReference>
<dbReference type="Proteomes" id="UP000781710">
    <property type="component" value="Unassembled WGS sequence"/>
</dbReference>
<evidence type="ECO:0000313" key="1">
    <source>
        <dbReference type="EMBL" id="KAF1723936.1"/>
    </source>
</evidence>
<proteinExistence type="predicted"/>
<protein>
    <recommendedName>
        <fullName evidence="3">DUF4019 domain-containing protein</fullName>
    </recommendedName>
</protein>
<gene>
    <name evidence="1" type="ORF">CSC78_14305</name>
</gene>
<reference evidence="1 2" key="1">
    <citation type="submission" date="2017-10" db="EMBL/GenBank/DDBJ databases">
        <title>Whole genome sequencing of members of genus Pseudoxanthomonas.</title>
        <authorList>
            <person name="Kumar S."/>
            <person name="Bansal K."/>
            <person name="Kaur A."/>
            <person name="Patil P."/>
            <person name="Sharma S."/>
            <person name="Patil P.B."/>
        </authorList>
    </citation>
    <scope>NUCLEOTIDE SEQUENCE [LARGE SCALE GENOMIC DNA]</scope>
    <source>
        <strain evidence="1 2">DSM 17109</strain>
    </source>
</reference>
<sequence length="161" mass="17881">MHTNDSDECRATARRRSDDGACTAMTMEAMQADAGRVGLEDVDITRLGMAAMRFIKAIEQGQHEVLWDAASKAFRQSMPRDAFIDSLTHRHGVLGCGTGRRWTAIRVDRPEGHVQWLPGTYARLEFSVSFGAAEAPHREVVTLRHEEQGVWRLAGYGVKAA</sequence>
<evidence type="ECO:0008006" key="3">
    <source>
        <dbReference type="Google" id="ProtNLM"/>
    </source>
</evidence>
<dbReference type="EMBL" id="PDWW01000022">
    <property type="protein sequence ID" value="KAF1723936.1"/>
    <property type="molecule type" value="Genomic_DNA"/>
</dbReference>